<dbReference type="EMBL" id="CP035758">
    <property type="protein sequence ID" value="QBD77292.1"/>
    <property type="molecule type" value="Genomic_DNA"/>
</dbReference>
<dbReference type="Proteomes" id="UP000290365">
    <property type="component" value="Chromosome"/>
</dbReference>
<organism evidence="1 2">
    <name type="scientific">Ktedonosporobacter rubrisoli</name>
    <dbReference type="NCBI Taxonomy" id="2509675"/>
    <lineage>
        <taxon>Bacteria</taxon>
        <taxon>Bacillati</taxon>
        <taxon>Chloroflexota</taxon>
        <taxon>Ktedonobacteria</taxon>
        <taxon>Ktedonobacterales</taxon>
        <taxon>Ktedonosporobacteraceae</taxon>
        <taxon>Ktedonosporobacter</taxon>
    </lineage>
</organism>
<dbReference type="OrthoDB" id="38527at200795"/>
<accession>A0A4P6JQ96</accession>
<evidence type="ECO:0000313" key="1">
    <source>
        <dbReference type="EMBL" id="QBD77292.1"/>
    </source>
</evidence>
<evidence type="ECO:0000313" key="2">
    <source>
        <dbReference type="Proteomes" id="UP000290365"/>
    </source>
</evidence>
<dbReference type="AlphaFoldDB" id="A0A4P6JQ96"/>
<name>A0A4P6JQ96_KTERU</name>
<reference evidence="1 2" key="1">
    <citation type="submission" date="2019-01" db="EMBL/GenBank/DDBJ databases">
        <title>Ktedonosporobacter rubrisoli SCAWS-G2.</title>
        <authorList>
            <person name="Huang Y."/>
            <person name="Yan B."/>
        </authorList>
    </citation>
    <scope>NUCLEOTIDE SEQUENCE [LARGE SCALE GENOMIC DNA]</scope>
    <source>
        <strain evidence="1 2">SCAWS-G2</strain>
    </source>
</reference>
<keyword evidence="2" id="KW-1185">Reference proteome</keyword>
<dbReference type="RefSeq" id="WP_129888355.1">
    <property type="nucleotide sequence ID" value="NZ_CP035758.1"/>
</dbReference>
<sequence>MLDETTRQFTQVFNAVCAYGWHHGEKNGVRLHHATYYELREAYPRLNSNVLIQARIKAAEP</sequence>
<proteinExistence type="predicted"/>
<gene>
    <name evidence="1" type="ORF">EPA93_15345</name>
</gene>
<dbReference type="KEGG" id="kbs:EPA93_15345"/>
<protein>
    <submittedName>
        <fullName evidence="1">Uncharacterized protein</fullName>
    </submittedName>
</protein>